<comment type="caution">
    <text evidence="2">The sequence shown here is derived from an EMBL/GenBank/DDBJ whole genome shotgun (WGS) entry which is preliminary data.</text>
</comment>
<accession>A0AAV7MQ35</accession>
<feature type="region of interest" description="Disordered" evidence="1">
    <location>
        <begin position="103"/>
        <end position="128"/>
    </location>
</feature>
<dbReference type="EMBL" id="JANPWB010000013">
    <property type="protein sequence ID" value="KAJ1105870.1"/>
    <property type="molecule type" value="Genomic_DNA"/>
</dbReference>
<dbReference type="AlphaFoldDB" id="A0AAV7MQ35"/>
<keyword evidence="3" id="KW-1185">Reference proteome</keyword>
<gene>
    <name evidence="2" type="ORF">NDU88_003274</name>
</gene>
<protein>
    <submittedName>
        <fullName evidence="2">Uncharacterized protein</fullName>
    </submittedName>
</protein>
<evidence type="ECO:0000313" key="2">
    <source>
        <dbReference type="EMBL" id="KAJ1105870.1"/>
    </source>
</evidence>
<dbReference type="Proteomes" id="UP001066276">
    <property type="component" value="Chromosome 9"/>
</dbReference>
<evidence type="ECO:0000256" key="1">
    <source>
        <dbReference type="SAM" id="MobiDB-lite"/>
    </source>
</evidence>
<organism evidence="2 3">
    <name type="scientific">Pleurodeles waltl</name>
    <name type="common">Iberian ribbed newt</name>
    <dbReference type="NCBI Taxonomy" id="8319"/>
    <lineage>
        <taxon>Eukaryota</taxon>
        <taxon>Metazoa</taxon>
        <taxon>Chordata</taxon>
        <taxon>Craniata</taxon>
        <taxon>Vertebrata</taxon>
        <taxon>Euteleostomi</taxon>
        <taxon>Amphibia</taxon>
        <taxon>Batrachia</taxon>
        <taxon>Caudata</taxon>
        <taxon>Salamandroidea</taxon>
        <taxon>Salamandridae</taxon>
        <taxon>Pleurodelinae</taxon>
        <taxon>Pleurodeles</taxon>
    </lineage>
</organism>
<evidence type="ECO:0000313" key="3">
    <source>
        <dbReference type="Proteomes" id="UP001066276"/>
    </source>
</evidence>
<name>A0AAV7MQ35_PLEWA</name>
<sequence>MDELSGSCDLPPTHVDAGGDRNVRAALPDPAGPPKHLHLRTLLAKLWGLHKAQLLNEFTQKPRCRRSPLPDERDAAKRRELVGVPFRHAKAEDKRRLVAARRQACSHCGGGKRRSAGGGVALGRMRAQ</sequence>
<feature type="region of interest" description="Disordered" evidence="1">
    <location>
        <begin position="1"/>
        <end position="33"/>
    </location>
</feature>
<reference evidence="2" key="1">
    <citation type="journal article" date="2022" name="bioRxiv">
        <title>Sequencing and chromosome-scale assembly of the giantPleurodeles waltlgenome.</title>
        <authorList>
            <person name="Brown T."/>
            <person name="Elewa A."/>
            <person name="Iarovenko S."/>
            <person name="Subramanian E."/>
            <person name="Araus A.J."/>
            <person name="Petzold A."/>
            <person name="Susuki M."/>
            <person name="Suzuki K.-i.T."/>
            <person name="Hayashi T."/>
            <person name="Toyoda A."/>
            <person name="Oliveira C."/>
            <person name="Osipova E."/>
            <person name="Leigh N.D."/>
            <person name="Simon A."/>
            <person name="Yun M.H."/>
        </authorList>
    </citation>
    <scope>NUCLEOTIDE SEQUENCE</scope>
    <source>
        <strain evidence="2">20211129_DDA</strain>
        <tissue evidence="2">Liver</tissue>
    </source>
</reference>
<proteinExistence type="predicted"/>